<comment type="caution">
    <text evidence="1">The sequence shown here is derived from an EMBL/GenBank/DDBJ whole genome shotgun (WGS) entry which is preliminary data.</text>
</comment>
<gene>
    <name evidence="1" type="ORF">EUA94_09055</name>
</gene>
<protein>
    <submittedName>
        <fullName evidence="1">Uncharacterized protein</fullName>
    </submittedName>
</protein>
<reference evidence="1 2" key="1">
    <citation type="submission" date="2019-01" db="EMBL/GenBank/DDBJ databases">
        <title>Novel species of Nocardioides.</title>
        <authorList>
            <person name="Liu Q."/>
            <person name="X Y.-H."/>
        </authorList>
    </citation>
    <scope>NUCLEOTIDE SEQUENCE [LARGE SCALE GENOMIC DNA]</scope>
    <source>
        <strain evidence="1 2">HLT2-9</strain>
    </source>
</reference>
<evidence type="ECO:0000313" key="2">
    <source>
        <dbReference type="Proteomes" id="UP000291101"/>
    </source>
</evidence>
<organism evidence="1 2">
    <name type="scientific">Nocardioides zhouii</name>
    <dbReference type="NCBI Taxonomy" id="1168729"/>
    <lineage>
        <taxon>Bacteria</taxon>
        <taxon>Bacillati</taxon>
        <taxon>Actinomycetota</taxon>
        <taxon>Actinomycetes</taxon>
        <taxon>Propionibacteriales</taxon>
        <taxon>Nocardioidaceae</taxon>
        <taxon>Nocardioides</taxon>
    </lineage>
</organism>
<dbReference type="Proteomes" id="UP000291101">
    <property type="component" value="Unassembled WGS sequence"/>
</dbReference>
<sequence length="112" mass="12176">MKWVALLLVAAGAIGVPALLSDREPGCEGGVAFSPGGFRDADVRGPASPEEALGSLLDDAAEITRDQETRSEGQQAVVVFRGYDQDEHLLKKIEIWQAEDGRWYEGRSWVCS</sequence>
<name>A0A4Q2SZK2_9ACTN</name>
<dbReference type="RefSeq" id="WP_129426542.1">
    <property type="nucleotide sequence ID" value="NZ_SDWV01000007.1"/>
</dbReference>
<evidence type="ECO:0000313" key="1">
    <source>
        <dbReference type="EMBL" id="RYC11502.1"/>
    </source>
</evidence>
<proteinExistence type="predicted"/>
<dbReference type="AlphaFoldDB" id="A0A4Q2SZK2"/>
<accession>A0A4Q2SZK2</accession>
<keyword evidence="2" id="KW-1185">Reference proteome</keyword>
<dbReference type="EMBL" id="SDWV01000007">
    <property type="protein sequence ID" value="RYC11502.1"/>
    <property type="molecule type" value="Genomic_DNA"/>
</dbReference>